<protein>
    <submittedName>
        <fullName evidence="1">Uncharacterized protein</fullName>
    </submittedName>
</protein>
<name>A0A5D2NS90_GOSTO</name>
<evidence type="ECO:0000313" key="2">
    <source>
        <dbReference type="Proteomes" id="UP000322667"/>
    </source>
</evidence>
<reference evidence="1 2" key="1">
    <citation type="submission" date="2019-07" db="EMBL/GenBank/DDBJ databases">
        <title>WGS assembly of Gossypium tomentosum.</title>
        <authorList>
            <person name="Chen Z.J."/>
            <person name="Sreedasyam A."/>
            <person name="Ando A."/>
            <person name="Song Q."/>
            <person name="De L."/>
            <person name="Hulse-Kemp A."/>
            <person name="Ding M."/>
            <person name="Ye W."/>
            <person name="Kirkbride R."/>
            <person name="Jenkins J."/>
            <person name="Plott C."/>
            <person name="Lovell J."/>
            <person name="Lin Y.-M."/>
            <person name="Vaughn R."/>
            <person name="Liu B."/>
            <person name="Li W."/>
            <person name="Simpson S."/>
            <person name="Scheffler B."/>
            <person name="Saski C."/>
            <person name="Grover C."/>
            <person name="Hu G."/>
            <person name="Conover J."/>
            <person name="Carlson J."/>
            <person name="Shu S."/>
            <person name="Boston L."/>
            <person name="Williams M."/>
            <person name="Peterson D."/>
            <person name="Mcgee K."/>
            <person name="Jones D."/>
            <person name="Wendel J."/>
            <person name="Stelly D."/>
            <person name="Grimwood J."/>
            <person name="Schmutz J."/>
        </authorList>
    </citation>
    <scope>NUCLEOTIDE SEQUENCE [LARGE SCALE GENOMIC DNA]</scope>
    <source>
        <strain evidence="1">7179.01</strain>
    </source>
</reference>
<gene>
    <name evidence="1" type="ORF">ES332_A10G120700v1</name>
</gene>
<sequence length="47" mass="5173">MLITGMPKCKHSNRYLSTGPQFVITSTVVSGVDPYLGHIEDRAIILL</sequence>
<evidence type="ECO:0000313" key="1">
    <source>
        <dbReference type="EMBL" id="TYI05894.1"/>
    </source>
</evidence>
<keyword evidence="2" id="KW-1185">Reference proteome</keyword>
<organism evidence="1 2">
    <name type="scientific">Gossypium tomentosum</name>
    <name type="common">Hawaiian cotton</name>
    <name type="synonym">Gossypium sandvicense</name>
    <dbReference type="NCBI Taxonomy" id="34277"/>
    <lineage>
        <taxon>Eukaryota</taxon>
        <taxon>Viridiplantae</taxon>
        <taxon>Streptophyta</taxon>
        <taxon>Embryophyta</taxon>
        <taxon>Tracheophyta</taxon>
        <taxon>Spermatophyta</taxon>
        <taxon>Magnoliopsida</taxon>
        <taxon>eudicotyledons</taxon>
        <taxon>Gunneridae</taxon>
        <taxon>Pentapetalae</taxon>
        <taxon>rosids</taxon>
        <taxon>malvids</taxon>
        <taxon>Malvales</taxon>
        <taxon>Malvaceae</taxon>
        <taxon>Malvoideae</taxon>
        <taxon>Gossypium</taxon>
    </lineage>
</organism>
<dbReference type="Proteomes" id="UP000322667">
    <property type="component" value="Chromosome A10"/>
</dbReference>
<proteinExistence type="predicted"/>
<dbReference type="EMBL" id="CM017619">
    <property type="protein sequence ID" value="TYI05894.1"/>
    <property type="molecule type" value="Genomic_DNA"/>
</dbReference>
<accession>A0A5D2NS90</accession>
<dbReference type="AlphaFoldDB" id="A0A5D2NS90"/>